<organism evidence="2 3">
    <name type="scientific">Micavibrio aeruginosavorus</name>
    <dbReference type="NCBI Taxonomy" id="349221"/>
    <lineage>
        <taxon>Bacteria</taxon>
        <taxon>Pseudomonadati</taxon>
        <taxon>Bdellovibrionota</taxon>
        <taxon>Bdellovibrionia</taxon>
        <taxon>Bdellovibrionales</taxon>
        <taxon>Pseudobdellovibrionaceae</taxon>
        <taxon>Micavibrio</taxon>
    </lineage>
</organism>
<protein>
    <submittedName>
        <fullName evidence="2">Uncharacterized protein</fullName>
    </submittedName>
</protein>
<feature type="region of interest" description="Disordered" evidence="1">
    <location>
        <begin position="90"/>
        <end position="109"/>
    </location>
</feature>
<gene>
    <name evidence="2" type="ORF">HYS17_05735</name>
</gene>
<name>A0A7T5UHT9_9BACT</name>
<reference evidence="2 3" key="1">
    <citation type="submission" date="2020-07" db="EMBL/GenBank/DDBJ databases">
        <title>Huge and variable diversity of episymbiotic CPR bacteria and DPANN archaea in groundwater ecosystems.</title>
        <authorList>
            <person name="He C.Y."/>
            <person name="Keren R."/>
            <person name="Whittaker M."/>
            <person name="Farag I.F."/>
            <person name="Doudna J."/>
            <person name="Cate J.H.D."/>
            <person name="Banfield J.F."/>
        </authorList>
    </citation>
    <scope>NUCLEOTIDE SEQUENCE [LARGE SCALE GENOMIC DNA]</scope>
    <source>
        <strain evidence="2">NC_groundwater_70_Ag_B-0.1um_54_66</strain>
    </source>
</reference>
<evidence type="ECO:0000256" key="1">
    <source>
        <dbReference type="SAM" id="MobiDB-lite"/>
    </source>
</evidence>
<accession>A0A7T5UHT9</accession>
<dbReference type="Proteomes" id="UP000595362">
    <property type="component" value="Chromosome"/>
</dbReference>
<proteinExistence type="predicted"/>
<dbReference type="EMBL" id="CP066681">
    <property type="protein sequence ID" value="QQG37261.1"/>
    <property type="molecule type" value="Genomic_DNA"/>
</dbReference>
<sequence length="109" mass="11178">MQQAYATSESALRLMADAQTLMGLARAQGPGLPEPGNISAMDLCDHDSLDVLAAPRECAININGQQRTVNLNPASGSSIGQICAAALKTAPPEPQAPAPINAPGMGQKK</sequence>
<evidence type="ECO:0000313" key="2">
    <source>
        <dbReference type="EMBL" id="QQG37261.1"/>
    </source>
</evidence>
<dbReference type="AlphaFoldDB" id="A0A7T5UHT9"/>
<evidence type="ECO:0000313" key="3">
    <source>
        <dbReference type="Proteomes" id="UP000595362"/>
    </source>
</evidence>